<dbReference type="STRING" id="941907.SAMN06295910_2714"/>
<dbReference type="RefSeq" id="WP_085219236.1">
    <property type="nucleotide sequence ID" value="NZ_LT840185.1"/>
</dbReference>
<name>A0A1X7H390_9SPHN</name>
<dbReference type="EMBL" id="LT840185">
    <property type="protein sequence ID" value="SMF78513.1"/>
    <property type="molecule type" value="Genomic_DNA"/>
</dbReference>
<reference evidence="4" key="1">
    <citation type="submission" date="2017-04" db="EMBL/GenBank/DDBJ databases">
        <authorList>
            <person name="Varghese N."/>
            <person name="Submissions S."/>
        </authorList>
    </citation>
    <scope>NUCLEOTIDE SEQUENCE [LARGE SCALE GENOMIC DNA]</scope>
    <source>
        <strain evidence="4">Dd16</strain>
    </source>
</reference>
<keyword evidence="2" id="KW-0812">Transmembrane</keyword>
<evidence type="ECO:0000256" key="2">
    <source>
        <dbReference type="SAM" id="Phobius"/>
    </source>
</evidence>
<protein>
    <submittedName>
        <fullName evidence="3">Uncharacterized protein</fullName>
    </submittedName>
</protein>
<keyword evidence="2" id="KW-1133">Transmembrane helix</keyword>
<organism evidence="3 4">
    <name type="scientific">Allosphingosinicella indica</name>
    <dbReference type="NCBI Taxonomy" id="941907"/>
    <lineage>
        <taxon>Bacteria</taxon>
        <taxon>Pseudomonadati</taxon>
        <taxon>Pseudomonadota</taxon>
        <taxon>Alphaproteobacteria</taxon>
        <taxon>Sphingomonadales</taxon>
        <taxon>Sphingomonadaceae</taxon>
        <taxon>Allosphingosinicella</taxon>
    </lineage>
</organism>
<proteinExistence type="predicted"/>
<keyword evidence="2" id="KW-0472">Membrane</keyword>
<dbReference type="AlphaFoldDB" id="A0A1X7H390"/>
<keyword evidence="4" id="KW-1185">Reference proteome</keyword>
<sequence>MTMVQEQAGLQRRDPFSAPGSQIRAVNGADLARGMTLLRASNMNVMRLQLAMEKRDRRETMAAMDDLVGLDRELSHFVASIPATPPADSGRMSRWVDEQKKAVVADRLVLARGKSGPALRTGADLEPPLELGRDQVIAAEPVRPLEQAEPELSSWVPRFLFALLLLTLAAGAIAFALGLLDPLLP</sequence>
<dbReference type="OrthoDB" id="7584467at2"/>
<feature type="transmembrane region" description="Helical" evidence="2">
    <location>
        <begin position="159"/>
        <end position="180"/>
    </location>
</feature>
<accession>A0A1X7H390</accession>
<gene>
    <name evidence="3" type="ORF">SAMN06295910_2714</name>
</gene>
<evidence type="ECO:0000256" key="1">
    <source>
        <dbReference type="SAM" id="MobiDB-lite"/>
    </source>
</evidence>
<dbReference type="Proteomes" id="UP000192934">
    <property type="component" value="Chromosome I"/>
</dbReference>
<feature type="region of interest" description="Disordered" evidence="1">
    <location>
        <begin position="1"/>
        <end position="21"/>
    </location>
</feature>
<evidence type="ECO:0000313" key="4">
    <source>
        <dbReference type="Proteomes" id="UP000192934"/>
    </source>
</evidence>
<evidence type="ECO:0000313" key="3">
    <source>
        <dbReference type="EMBL" id="SMF78513.1"/>
    </source>
</evidence>